<reference evidence="1 2" key="1">
    <citation type="submission" date="2020-07" db="EMBL/GenBank/DDBJ databases">
        <title>MOT database genomes.</title>
        <authorList>
            <person name="Joseph S."/>
            <person name="Aduse-Opoku J."/>
            <person name="Hashim A."/>
            <person name="Wade W."/>
            <person name="Curtis M."/>
        </authorList>
    </citation>
    <scope>NUCLEOTIDE SEQUENCE [LARGE SCALE GENOMIC DNA]</scope>
    <source>
        <strain evidence="1 2">WMus004</strain>
    </source>
</reference>
<dbReference type="AlphaFoldDB" id="A0A853EJ92"/>
<sequence>MSDTRLQRLAAFQTAVAAHTAGLPDQALEEVLDAATRFVADEANRLRRLHSPVTVSLHAMRELAYAHDRFYRTISDSDALPVDARDFAELDGAIRDAMPWQHLGDDCP</sequence>
<comment type="caution">
    <text evidence="1">The sequence shown here is derived from an EMBL/GenBank/DDBJ whole genome shotgun (WGS) entry which is preliminary data.</text>
</comment>
<gene>
    <name evidence="1" type="ORF">HZZ05_01855</name>
</gene>
<dbReference type="RefSeq" id="WP_179899623.1">
    <property type="nucleotide sequence ID" value="NZ_JACBXV010000011.1"/>
</dbReference>
<protein>
    <submittedName>
        <fullName evidence="1">Uncharacterized protein</fullName>
    </submittedName>
</protein>
<evidence type="ECO:0000313" key="2">
    <source>
        <dbReference type="Proteomes" id="UP000572528"/>
    </source>
</evidence>
<dbReference type="EMBL" id="JACBXV010000011">
    <property type="protein sequence ID" value="NYS68282.1"/>
    <property type="molecule type" value="Genomic_DNA"/>
</dbReference>
<name>A0A853EJ92_9ACTO</name>
<evidence type="ECO:0000313" key="1">
    <source>
        <dbReference type="EMBL" id="NYS68282.1"/>
    </source>
</evidence>
<accession>A0A853EJ92</accession>
<dbReference type="Proteomes" id="UP000572528">
    <property type="component" value="Unassembled WGS sequence"/>
</dbReference>
<organism evidence="1 2">
    <name type="scientific">Actinomyces bowdenii</name>
    <dbReference type="NCBI Taxonomy" id="131109"/>
    <lineage>
        <taxon>Bacteria</taxon>
        <taxon>Bacillati</taxon>
        <taxon>Actinomycetota</taxon>
        <taxon>Actinomycetes</taxon>
        <taxon>Actinomycetales</taxon>
        <taxon>Actinomycetaceae</taxon>
        <taxon>Actinomyces</taxon>
    </lineage>
</organism>
<proteinExistence type="predicted"/>